<keyword evidence="2" id="KW-1185">Reference proteome</keyword>
<protein>
    <submittedName>
        <fullName evidence="1">Uncharacterized protein</fullName>
    </submittedName>
</protein>
<organism evidence="1 2">
    <name type="scientific">Canna indica</name>
    <name type="common">Indian-shot</name>
    <dbReference type="NCBI Taxonomy" id="4628"/>
    <lineage>
        <taxon>Eukaryota</taxon>
        <taxon>Viridiplantae</taxon>
        <taxon>Streptophyta</taxon>
        <taxon>Embryophyta</taxon>
        <taxon>Tracheophyta</taxon>
        <taxon>Spermatophyta</taxon>
        <taxon>Magnoliopsida</taxon>
        <taxon>Liliopsida</taxon>
        <taxon>Zingiberales</taxon>
        <taxon>Cannaceae</taxon>
        <taxon>Canna</taxon>
    </lineage>
</organism>
<dbReference type="EMBL" id="CP136894">
    <property type="protein sequence ID" value="WOL08608.1"/>
    <property type="molecule type" value="Genomic_DNA"/>
</dbReference>
<sequence>MCNVKYEKKEGVYSIYAKAMKEVHDYSAKLGNENRTLRNEDPGILSEKNDMLKQMLAEKFLFCDAGWRNGPNASAGFVYREQNSWKVIGTGITRAGNSLKVKFNAIWYDLDNVRKKKSQFYVGGFRLNNSIKMLRKEMEIPWNLVSLVDNI</sequence>
<dbReference type="AlphaFoldDB" id="A0AAQ3QGP3"/>
<accession>A0AAQ3QGP3</accession>
<evidence type="ECO:0000313" key="1">
    <source>
        <dbReference type="EMBL" id="WOL08608.1"/>
    </source>
</evidence>
<proteinExistence type="predicted"/>
<dbReference type="Proteomes" id="UP001327560">
    <property type="component" value="Chromosome 5"/>
</dbReference>
<evidence type="ECO:0000313" key="2">
    <source>
        <dbReference type="Proteomes" id="UP001327560"/>
    </source>
</evidence>
<reference evidence="1 2" key="1">
    <citation type="submission" date="2023-10" db="EMBL/GenBank/DDBJ databases">
        <title>Chromosome-scale genome assembly provides insights into flower coloration mechanisms of Canna indica.</title>
        <authorList>
            <person name="Li C."/>
        </authorList>
    </citation>
    <scope>NUCLEOTIDE SEQUENCE [LARGE SCALE GENOMIC DNA]</scope>
    <source>
        <tissue evidence="1">Flower</tissue>
    </source>
</reference>
<name>A0AAQ3QGP3_9LILI</name>
<gene>
    <name evidence="1" type="ORF">Cni_G17361</name>
</gene>